<dbReference type="WBParaSite" id="JU765_v2.g157.t1">
    <property type="protein sequence ID" value="JU765_v2.g157.t1"/>
    <property type="gene ID" value="JU765_v2.g157"/>
</dbReference>
<reference evidence="2" key="1">
    <citation type="submission" date="2022-11" db="UniProtKB">
        <authorList>
            <consortium name="WormBaseParasite"/>
        </authorList>
    </citation>
    <scope>IDENTIFICATION</scope>
</reference>
<dbReference type="Proteomes" id="UP000887576">
    <property type="component" value="Unplaced"/>
</dbReference>
<evidence type="ECO:0000313" key="1">
    <source>
        <dbReference type="Proteomes" id="UP000887576"/>
    </source>
</evidence>
<name>A0AC34QEW3_9BILA</name>
<accession>A0AC34QEW3</accession>
<organism evidence="1 2">
    <name type="scientific">Panagrolaimus sp. JU765</name>
    <dbReference type="NCBI Taxonomy" id="591449"/>
    <lineage>
        <taxon>Eukaryota</taxon>
        <taxon>Metazoa</taxon>
        <taxon>Ecdysozoa</taxon>
        <taxon>Nematoda</taxon>
        <taxon>Chromadorea</taxon>
        <taxon>Rhabditida</taxon>
        <taxon>Tylenchina</taxon>
        <taxon>Panagrolaimomorpha</taxon>
        <taxon>Panagrolaimoidea</taxon>
        <taxon>Panagrolaimidae</taxon>
        <taxon>Panagrolaimus</taxon>
    </lineage>
</organism>
<sequence length="196" mass="22468">MTIFTPVARIPVIYHADEETDKKLKAVTPKTGERYFPDQSDADQIAAQTKILDEFANERCLMFVEVDGHMSLLLHAVFAYYPLGELLKYHVKLLYDNETTCEQAKTPIIRGDNRATYNLGGYLNYRAVFGWGLWAFPVPTPVTDGMHFHIRYSDDHYGEKYEVVPRNEISQEKEAANNNNTKTDEMSRKRGEGDVP</sequence>
<protein>
    <submittedName>
        <fullName evidence="2">Uncharacterized protein</fullName>
    </submittedName>
</protein>
<proteinExistence type="predicted"/>
<evidence type="ECO:0000313" key="2">
    <source>
        <dbReference type="WBParaSite" id="JU765_v2.g157.t1"/>
    </source>
</evidence>